<organism evidence="16 17">
    <name type="scientific">Tissierella creatinophila DSM 6911</name>
    <dbReference type="NCBI Taxonomy" id="1123403"/>
    <lineage>
        <taxon>Bacteria</taxon>
        <taxon>Bacillati</taxon>
        <taxon>Bacillota</taxon>
        <taxon>Tissierellia</taxon>
        <taxon>Tissierellales</taxon>
        <taxon>Tissierellaceae</taxon>
        <taxon>Tissierella</taxon>
    </lineage>
</organism>
<dbReference type="SUPFAM" id="SSF109998">
    <property type="entry name" value="Triger factor/SurA peptide-binding domain-like"/>
    <property type="match status" value="1"/>
</dbReference>
<dbReference type="Gene3D" id="3.10.50.40">
    <property type="match status" value="1"/>
</dbReference>
<keyword evidence="7 12" id="KW-0143">Chaperone</keyword>
<evidence type="ECO:0000256" key="9">
    <source>
        <dbReference type="ARBA" id="ARBA00023306"/>
    </source>
</evidence>
<dbReference type="AlphaFoldDB" id="A0A1U7M439"/>
<evidence type="ECO:0000256" key="6">
    <source>
        <dbReference type="ARBA" id="ARBA00023110"/>
    </source>
</evidence>
<dbReference type="PIRSF" id="PIRSF003095">
    <property type="entry name" value="Trigger_factor"/>
    <property type="match status" value="1"/>
</dbReference>
<keyword evidence="9 12" id="KW-0131">Cell cycle</keyword>
<dbReference type="InterPro" id="IPR046357">
    <property type="entry name" value="PPIase_dom_sf"/>
</dbReference>
<name>A0A1U7M439_TISCR</name>
<dbReference type="OrthoDB" id="9767721at2"/>
<dbReference type="EC" id="5.2.1.8" evidence="3 12"/>
<comment type="similarity">
    <text evidence="2 12 14">Belongs to the FKBP-type PPIase family. Tig subfamily.</text>
</comment>
<evidence type="ECO:0000256" key="14">
    <source>
        <dbReference type="RuleBase" id="RU003914"/>
    </source>
</evidence>
<dbReference type="EMBL" id="LTDM01000043">
    <property type="protein sequence ID" value="OLS02061.1"/>
    <property type="molecule type" value="Genomic_DNA"/>
</dbReference>
<dbReference type="Gene3D" id="3.30.70.1050">
    <property type="entry name" value="Trigger factor ribosome-binding domain"/>
    <property type="match status" value="1"/>
</dbReference>
<sequence length="429" mass="49306">MKSVIEKKEGNKVSFNIGIEWDEFEKGLQKAYLQNRGKFNIPGFRKGKTPRKIIEMNYGEEVFYDDAINFVLPEKYDMAIEELKIEPVDRPEVDIEEIEKGKDIVVKIDVDVKPEVKLGDYKNIELEKKDYSVTDEMVETELNGLRESNARLVDANDREIQEGDLVTIDFVGTKDGEEFEGGSAEGHKLEIGSKSFVPGFEEGLIGHKKEEVVDVDVKFPEEYHEESLAGKDAKFKVTIHDIKKKELPELDDELAKDISEFDTLEELKGDIKEKISEELVKQERAEKENSILEKLMEISEVDIPEGMIETQIDEEVRQFDFRLRNQGLELEKYIELTGSNIDDLREQLKPTAKQRVNVDLILEALVEAEKIEVNEEEIDKELEKLAKQYSAEDTEGFVKDMKRGDLEFLKKGIANSKAMELLLENAKFN</sequence>
<dbReference type="GO" id="GO:0005737">
    <property type="term" value="C:cytoplasm"/>
    <property type="evidence" value="ECO:0007669"/>
    <property type="project" value="UniProtKB-SubCell"/>
</dbReference>
<dbReference type="HAMAP" id="MF_00303">
    <property type="entry name" value="Trigger_factor_Tig"/>
    <property type="match status" value="1"/>
</dbReference>
<dbReference type="Proteomes" id="UP000186112">
    <property type="component" value="Unassembled WGS sequence"/>
</dbReference>
<keyword evidence="6 12" id="KW-0697">Rotamase</keyword>
<dbReference type="InterPro" id="IPR008881">
    <property type="entry name" value="Trigger_fac_ribosome-bd_bac"/>
</dbReference>
<evidence type="ECO:0000256" key="5">
    <source>
        <dbReference type="ARBA" id="ARBA00022618"/>
    </source>
</evidence>
<evidence type="ECO:0000256" key="12">
    <source>
        <dbReference type="HAMAP-Rule" id="MF_00303"/>
    </source>
</evidence>
<keyword evidence="17" id="KW-1185">Reference proteome</keyword>
<dbReference type="FunFam" id="3.10.50.40:FF:000001">
    <property type="entry name" value="Trigger factor"/>
    <property type="match status" value="1"/>
</dbReference>
<evidence type="ECO:0000259" key="15">
    <source>
        <dbReference type="PROSITE" id="PS50059"/>
    </source>
</evidence>
<dbReference type="PANTHER" id="PTHR30560:SF3">
    <property type="entry name" value="TRIGGER FACTOR-LIKE PROTEIN TIG, CHLOROPLASTIC"/>
    <property type="match status" value="1"/>
</dbReference>
<dbReference type="GO" id="GO:0015031">
    <property type="term" value="P:protein transport"/>
    <property type="evidence" value="ECO:0007669"/>
    <property type="project" value="UniProtKB-UniRule"/>
</dbReference>
<dbReference type="RefSeq" id="WP_075727387.1">
    <property type="nucleotide sequence ID" value="NZ_LTDM01000043.1"/>
</dbReference>
<dbReference type="NCBIfam" id="TIGR00115">
    <property type="entry name" value="tig"/>
    <property type="match status" value="1"/>
</dbReference>
<evidence type="ECO:0000256" key="8">
    <source>
        <dbReference type="ARBA" id="ARBA00023235"/>
    </source>
</evidence>
<dbReference type="GO" id="GO:0051083">
    <property type="term" value="P:'de novo' cotranslational protein folding"/>
    <property type="evidence" value="ECO:0007669"/>
    <property type="project" value="TreeGrafter"/>
</dbReference>
<dbReference type="InterPro" id="IPR005215">
    <property type="entry name" value="Trig_fac"/>
</dbReference>
<evidence type="ECO:0000256" key="1">
    <source>
        <dbReference type="ARBA" id="ARBA00000971"/>
    </source>
</evidence>
<dbReference type="InterPro" id="IPR037041">
    <property type="entry name" value="Trigger_fac_C_sf"/>
</dbReference>
<feature type="domain" description="PPIase FKBP-type" evidence="15">
    <location>
        <begin position="163"/>
        <end position="248"/>
    </location>
</feature>
<dbReference type="PANTHER" id="PTHR30560">
    <property type="entry name" value="TRIGGER FACTOR CHAPERONE AND PEPTIDYL-PROLYL CIS/TRANS ISOMERASE"/>
    <property type="match status" value="1"/>
</dbReference>
<evidence type="ECO:0000313" key="17">
    <source>
        <dbReference type="Proteomes" id="UP000186112"/>
    </source>
</evidence>
<dbReference type="GO" id="GO:0003755">
    <property type="term" value="F:peptidyl-prolyl cis-trans isomerase activity"/>
    <property type="evidence" value="ECO:0007669"/>
    <property type="project" value="UniProtKB-UniRule"/>
</dbReference>
<dbReference type="SUPFAM" id="SSF54534">
    <property type="entry name" value="FKBP-like"/>
    <property type="match status" value="1"/>
</dbReference>
<evidence type="ECO:0000256" key="2">
    <source>
        <dbReference type="ARBA" id="ARBA00005464"/>
    </source>
</evidence>
<dbReference type="GO" id="GO:0044183">
    <property type="term" value="F:protein folding chaperone"/>
    <property type="evidence" value="ECO:0007669"/>
    <property type="project" value="TreeGrafter"/>
</dbReference>
<comment type="subcellular location">
    <subcellularLocation>
        <location evidence="12">Cytoplasm</location>
    </subcellularLocation>
    <text evidence="12">About half TF is bound to the ribosome near the polypeptide exit tunnel while the other half is free in the cytoplasm.</text>
</comment>
<dbReference type="Pfam" id="PF00254">
    <property type="entry name" value="FKBP_C"/>
    <property type="match status" value="1"/>
</dbReference>
<comment type="catalytic activity">
    <reaction evidence="1 12 13">
        <text>[protein]-peptidylproline (omega=180) = [protein]-peptidylproline (omega=0)</text>
        <dbReference type="Rhea" id="RHEA:16237"/>
        <dbReference type="Rhea" id="RHEA-COMP:10747"/>
        <dbReference type="Rhea" id="RHEA-COMP:10748"/>
        <dbReference type="ChEBI" id="CHEBI:83833"/>
        <dbReference type="ChEBI" id="CHEBI:83834"/>
        <dbReference type="EC" id="5.2.1.8"/>
    </reaction>
</comment>
<gene>
    <name evidence="12 16" type="primary">tig</name>
    <name evidence="16" type="ORF">TICRE_18780</name>
</gene>
<dbReference type="InterPro" id="IPR001179">
    <property type="entry name" value="PPIase_FKBP_dom"/>
</dbReference>
<dbReference type="PROSITE" id="PS50059">
    <property type="entry name" value="FKBP_PPIASE"/>
    <property type="match status" value="1"/>
</dbReference>
<comment type="caution">
    <text evidence="16">The sequence shown here is derived from an EMBL/GenBank/DDBJ whole genome shotgun (WGS) entry which is preliminary data.</text>
</comment>
<dbReference type="GO" id="GO:0043022">
    <property type="term" value="F:ribosome binding"/>
    <property type="evidence" value="ECO:0007669"/>
    <property type="project" value="TreeGrafter"/>
</dbReference>
<dbReference type="Pfam" id="PF05697">
    <property type="entry name" value="Trigger_N"/>
    <property type="match status" value="1"/>
</dbReference>
<keyword evidence="5 12" id="KW-0132">Cell division</keyword>
<protein>
    <recommendedName>
        <fullName evidence="4 12">Trigger factor</fullName>
        <shortName evidence="12">TF</shortName>
        <ecNumber evidence="3 12">5.2.1.8</ecNumber>
    </recommendedName>
    <alternativeName>
        <fullName evidence="11 12">PPIase</fullName>
    </alternativeName>
</protein>
<dbReference type="InterPro" id="IPR036611">
    <property type="entry name" value="Trigger_fac_ribosome-bd_sf"/>
</dbReference>
<proteinExistence type="inferred from homology"/>
<evidence type="ECO:0000256" key="10">
    <source>
        <dbReference type="ARBA" id="ARBA00024849"/>
    </source>
</evidence>
<reference evidence="16 17" key="1">
    <citation type="submission" date="2016-02" db="EMBL/GenBank/DDBJ databases">
        <title>Genome sequence of Tissierella creatinophila DSM 6911.</title>
        <authorList>
            <person name="Poehlein A."/>
            <person name="Daniel R."/>
        </authorList>
    </citation>
    <scope>NUCLEOTIDE SEQUENCE [LARGE SCALE GENOMIC DNA]</scope>
    <source>
        <strain evidence="16 17">DSM 6911</strain>
    </source>
</reference>
<keyword evidence="8 12" id="KW-0413">Isomerase</keyword>
<comment type="domain">
    <text evidence="12">Consists of 3 domains; the N-terminus binds the ribosome, the middle domain has PPIase activity, while the C-terminus has intrinsic chaperone activity on its own.</text>
</comment>
<evidence type="ECO:0000256" key="7">
    <source>
        <dbReference type="ARBA" id="ARBA00023186"/>
    </source>
</evidence>
<dbReference type="Gene3D" id="1.10.3120.10">
    <property type="entry name" value="Trigger factor, C-terminal domain"/>
    <property type="match status" value="1"/>
</dbReference>
<evidence type="ECO:0000313" key="16">
    <source>
        <dbReference type="EMBL" id="OLS02061.1"/>
    </source>
</evidence>
<evidence type="ECO:0000256" key="3">
    <source>
        <dbReference type="ARBA" id="ARBA00013194"/>
    </source>
</evidence>
<keyword evidence="12" id="KW-0963">Cytoplasm</keyword>
<dbReference type="GO" id="GO:0051301">
    <property type="term" value="P:cell division"/>
    <property type="evidence" value="ECO:0007669"/>
    <property type="project" value="UniProtKB-KW"/>
</dbReference>
<dbReference type="SUPFAM" id="SSF102735">
    <property type="entry name" value="Trigger factor ribosome-binding domain"/>
    <property type="match status" value="1"/>
</dbReference>
<dbReference type="Pfam" id="PF05698">
    <property type="entry name" value="Trigger_C"/>
    <property type="match status" value="1"/>
</dbReference>
<dbReference type="InterPro" id="IPR008880">
    <property type="entry name" value="Trigger_fac_C"/>
</dbReference>
<accession>A0A1U7M439</accession>
<evidence type="ECO:0000256" key="11">
    <source>
        <dbReference type="ARBA" id="ARBA00029986"/>
    </source>
</evidence>
<dbReference type="InterPro" id="IPR027304">
    <property type="entry name" value="Trigger_fact/SurA_dom_sf"/>
</dbReference>
<evidence type="ECO:0000256" key="4">
    <source>
        <dbReference type="ARBA" id="ARBA00016902"/>
    </source>
</evidence>
<comment type="function">
    <text evidence="10 12">Involved in protein export. Acts as a chaperone by maintaining the newly synthesized protein in an open conformation. Functions as a peptidyl-prolyl cis-trans isomerase.</text>
</comment>
<evidence type="ECO:0000256" key="13">
    <source>
        <dbReference type="PROSITE-ProRule" id="PRU00277"/>
    </source>
</evidence>
<dbReference type="GO" id="GO:0043335">
    <property type="term" value="P:protein unfolding"/>
    <property type="evidence" value="ECO:0007669"/>
    <property type="project" value="TreeGrafter"/>
</dbReference>